<dbReference type="EMBL" id="LNIX01000030">
    <property type="protein sequence ID" value="OXA41287.1"/>
    <property type="molecule type" value="Genomic_DNA"/>
</dbReference>
<dbReference type="Proteomes" id="UP000198287">
    <property type="component" value="Unassembled WGS sequence"/>
</dbReference>
<accession>A0A226D966</accession>
<reference evidence="1 2" key="1">
    <citation type="submission" date="2015-12" db="EMBL/GenBank/DDBJ databases">
        <title>The genome of Folsomia candida.</title>
        <authorList>
            <person name="Faddeeva A."/>
            <person name="Derks M.F."/>
            <person name="Anvar Y."/>
            <person name="Smit S."/>
            <person name="Van Straalen N."/>
            <person name="Roelofs D."/>
        </authorList>
    </citation>
    <scope>NUCLEOTIDE SEQUENCE [LARGE SCALE GENOMIC DNA]</scope>
    <source>
        <strain evidence="1 2">VU population</strain>
        <tissue evidence="1">Whole body</tissue>
    </source>
</reference>
<organism evidence="1 2">
    <name type="scientific">Folsomia candida</name>
    <name type="common">Springtail</name>
    <dbReference type="NCBI Taxonomy" id="158441"/>
    <lineage>
        <taxon>Eukaryota</taxon>
        <taxon>Metazoa</taxon>
        <taxon>Ecdysozoa</taxon>
        <taxon>Arthropoda</taxon>
        <taxon>Hexapoda</taxon>
        <taxon>Collembola</taxon>
        <taxon>Entomobryomorpha</taxon>
        <taxon>Isotomoidea</taxon>
        <taxon>Isotomidae</taxon>
        <taxon>Proisotominae</taxon>
        <taxon>Folsomia</taxon>
    </lineage>
</organism>
<proteinExistence type="predicted"/>
<evidence type="ECO:0000313" key="1">
    <source>
        <dbReference type="EMBL" id="OXA41287.1"/>
    </source>
</evidence>
<dbReference type="AlphaFoldDB" id="A0A226D966"/>
<sequence>MFEIVTLSYSLSESIRLHPLLLSHCWVGPKFDNRRYNLPTVFSPKATKSIFILLGHILPEKGGGFDKKDLYFMQLPSYIGANWPSQYFIFVTTIPRDVQEHLRSLVVSLSLVLREVLIVDVKSLFKDAKFCSVIASHPFCGYRNIWANNGITKTLSTCGKVALVDTKENIVRITRFLNDNPGKIRYVKGDGDSFFASIHGWTMPPVRENYAEKRLKVMITSGIFSHWEFLYKLWKPKKLLDDYANWTHPRNTALSQLDFNSKITKTFYMCGLCLIISTAELIGECQLGWDNNNSTSTFNKISLSFLKVGGGGAEKGKKR</sequence>
<gene>
    <name evidence="1" type="ORF">Fcan01_24155</name>
</gene>
<comment type="caution">
    <text evidence="1">The sequence shown here is derived from an EMBL/GenBank/DDBJ whole genome shotgun (WGS) entry which is preliminary data.</text>
</comment>
<protein>
    <submittedName>
        <fullName evidence="1">Uncharacterized protein</fullName>
    </submittedName>
</protein>
<name>A0A226D966_FOLCA</name>
<evidence type="ECO:0000313" key="2">
    <source>
        <dbReference type="Proteomes" id="UP000198287"/>
    </source>
</evidence>
<keyword evidence="2" id="KW-1185">Reference proteome</keyword>